<evidence type="ECO:0000256" key="1">
    <source>
        <dbReference type="ARBA" id="ARBA00001936"/>
    </source>
</evidence>
<dbReference type="FunCoup" id="G1TXF1">
    <property type="interactions" value="32"/>
</dbReference>
<dbReference type="GO" id="GO:0042245">
    <property type="term" value="P:RNA repair"/>
    <property type="evidence" value="ECO:0007669"/>
    <property type="project" value="UniProtKB-KW"/>
</dbReference>
<proteinExistence type="predicted"/>
<comment type="function">
    <text evidence="11">Functions as an RNA ligase, in vitro. The ligation reaction entails three nucleotidyl transfer steps. In the first step, the RNA ligase reacts with ATP in the absence of nucleic acid to form a covalent ligase-AMP intermediate and release pyrophosphate. In step 2, the ligase-AMP binds to the nucleic acid and transfers the adenylate to the 5'-PO4 terminus to form an adenylylated intermediate. In step 3, the RNA ligase directs the attack of the 3'-OH on the 5'-phosphoanhydride linkage, resulting in a repaired 3'-5' phosphodiester and release of AMP. Exhibits selectivity for single-stranded RNA substrates and may not have nick-sealing activity on double-stranded DNA-RNA hybrids. May play a role in maintaining RNA integrity under stress conditions, for example in response to reactive oxygen species (ROS).</text>
</comment>
<dbReference type="InParanoid" id="G1TXF1"/>
<dbReference type="STRING" id="9986.ENSOCUP00000021753"/>
<dbReference type="HOGENOM" id="CLU_074918_0_0_1"/>
<dbReference type="EC" id="6.5.1.3" evidence="3"/>
<keyword evidence="5" id="KW-0547">Nucleotide-binding</keyword>
<dbReference type="GO" id="GO:0003972">
    <property type="term" value="F:RNA ligase (ATP) activity"/>
    <property type="evidence" value="ECO:0007669"/>
    <property type="project" value="UniProtKB-EC"/>
</dbReference>
<protein>
    <recommendedName>
        <fullName evidence="9">RNA ligase 1</fullName>
        <ecNumber evidence="3">6.5.1.3</ecNumber>
    </recommendedName>
    <alternativeName>
        <fullName evidence="10">RNA ligase</fullName>
    </alternativeName>
</protein>
<keyword evidence="4" id="KW-0436">Ligase</keyword>
<organism evidence="13 14">
    <name type="scientific">Oryctolagus cuniculus</name>
    <name type="common">Rabbit</name>
    <dbReference type="NCBI Taxonomy" id="9986"/>
    <lineage>
        <taxon>Eukaryota</taxon>
        <taxon>Metazoa</taxon>
        <taxon>Chordata</taxon>
        <taxon>Craniata</taxon>
        <taxon>Vertebrata</taxon>
        <taxon>Euteleostomi</taxon>
        <taxon>Mammalia</taxon>
        <taxon>Eutheria</taxon>
        <taxon>Euarchontoglires</taxon>
        <taxon>Glires</taxon>
        <taxon>Lagomorpha</taxon>
        <taxon>Leporidae</taxon>
        <taxon>Oryctolagus</taxon>
    </lineage>
</organism>
<dbReference type="eggNOG" id="ENOG502QWBV">
    <property type="taxonomic scope" value="Eukaryota"/>
</dbReference>
<comment type="cofactor">
    <cofactor evidence="1">
        <name>Mn(2+)</name>
        <dbReference type="ChEBI" id="CHEBI:29035"/>
    </cofactor>
</comment>
<dbReference type="AlphaFoldDB" id="G1TXF1"/>
<gene>
    <name evidence="13" type="primary">RLIG1</name>
</gene>
<accession>G1TXF1</accession>
<feature type="region of interest" description="Disordered" evidence="12">
    <location>
        <begin position="46"/>
        <end position="68"/>
    </location>
</feature>
<dbReference type="Ensembl" id="ENSOCUT00000028194.3">
    <property type="protein sequence ID" value="ENSOCUP00000021753.2"/>
    <property type="gene ID" value="ENSOCUG00000004284.4"/>
</dbReference>
<evidence type="ECO:0000313" key="13">
    <source>
        <dbReference type="Ensembl" id="ENSOCUP00000021753.2"/>
    </source>
</evidence>
<evidence type="ECO:0000256" key="8">
    <source>
        <dbReference type="ARBA" id="ARBA00034038"/>
    </source>
</evidence>
<dbReference type="Pfam" id="PF17720">
    <property type="entry name" value="RLIG1"/>
    <property type="match status" value="1"/>
</dbReference>
<reference evidence="13" key="3">
    <citation type="submission" date="2025-09" db="UniProtKB">
        <authorList>
            <consortium name="Ensembl"/>
        </authorList>
    </citation>
    <scope>IDENTIFICATION</scope>
    <source>
        <strain evidence="13">Thorbecke</strain>
    </source>
</reference>
<keyword evidence="14" id="KW-1185">Reference proteome</keyword>
<dbReference type="GO" id="GO:0000302">
    <property type="term" value="P:response to reactive oxygen species"/>
    <property type="evidence" value="ECO:0007669"/>
    <property type="project" value="Ensembl"/>
</dbReference>
<dbReference type="GO" id="GO:0005524">
    <property type="term" value="F:ATP binding"/>
    <property type="evidence" value="ECO:0007669"/>
    <property type="project" value="UniProtKB-KW"/>
</dbReference>
<dbReference type="GeneTree" id="ENSGT00500000044938"/>
<evidence type="ECO:0000313" key="14">
    <source>
        <dbReference type="Proteomes" id="UP000001811"/>
    </source>
</evidence>
<evidence type="ECO:0000256" key="7">
    <source>
        <dbReference type="ARBA" id="ARBA00022840"/>
    </source>
</evidence>
<reference evidence="13" key="2">
    <citation type="submission" date="2025-08" db="UniProtKB">
        <authorList>
            <consortium name="Ensembl"/>
        </authorList>
    </citation>
    <scope>IDENTIFICATION</scope>
    <source>
        <strain evidence="13">Thorbecke</strain>
    </source>
</reference>
<evidence type="ECO:0000256" key="10">
    <source>
        <dbReference type="ARBA" id="ARBA00035432"/>
    </source>
</evidence>
<dbReference type="EMBL" id="AAGW02034528">
    <property type="status" value="NOT_ANNOTATED_CDS"/>
    <property type="molecule type" value="Genomic_DNA"/>
</dbReference>
<evidence type="ECO:0000256" key="12">
    <source>
        <dbReference type="SAM" id="MobiDB-lite"/>
    </source>
</evidence>
<evidence type="ECO:0000256" key="11">
    <source>
        <dbReference type="ARBA" id="ARBA00045151"/>
    </source>
</evidence>
<comment type="catalytic activity">
    <reaction evidence="8">
        <text>ATP + (ribonucleotide)n-3'-hydroxyl + 5'-phospho-(ribonucleotide)m = (ribonucleotide)n+m + AMP + diphosphate.</text>
        <dbReference type="EC" id="6.5.1.3"/>
    </reaction>
</comment>
<evidence type="ECO:0000256" key="3">
    <source>
        <dbReference type="ARBA" id="ARBA00012724"/>
    </source>
</evidence>
<dbReference type="Proteomes" id="UP000001811">
    <property type="component" value="Chromosome 4"/>
</dbReference>
<dbReference type="Bgee" id="ENSOCUG00000004284">
    <property type="expression patterns" value="Expressed in testis and 15 other cell types or tissues"/>
</dbReference>
<evidence type="ECO:0000256" key="4">
    <source>
        <dbReference type="ARBA" id="ARBA00022598"/>
    </source>
</evidence>
<sequence length="446" mass="50511">FSKTSPRVWKAHTHIRKTDICFFPLFKTLRSPAEDVGAHVWAPQFRTTTPRRRRGQAAASGRASPPPPLALGWTSGAAHWALSLSRLKLVADGCGASARRNPELLGSALSACIASSAHHEAPGLRAAENALCVCDGGERGALHQKGASGQPYLWARLDRKPNKQADKRFKNFLHSKDNSKEFFWNIEEDFKPVPECWIPAKEIEQLNGNPVPDENGHIPGWVPVEKNNKQYCWHSSVVNYEFEIALVLKHHPDDPGLLEISAVPLADLLEQTLELIGTNINGNPYGLGSKKHPLHLLIPHGAFQIRNLPTLKHNDLLSWFEGCREGKIEGIVWHCSDGCLIKVHRHHLGLCWPIPDPYMNSKPVVINMNLNKYDCAFDAKCLFNHFSKIDNQKFGNYDLKRRYLRRKLKTLFPKHKLRKYKVYLLQLKNILFNPLLCVFFSSCLIF</sequence>
<evidence type="ECO:0000256" key="6">
    <source>
        <dbReference type="ARBA" id="ARBA00022800"/>
    </source>
</evidence>
<evidence type="ECO:0000256" key="2">
    <source>
        <dbReference type="ARBA" id="ARBA00001946"/>
    </source>
</evidence>
<name>G1TXF1_RABIT</name>
<dbReference type="PANTHER" id="PTHR31219:SF2">
    <property type="entry name" value="RNA LIGASE 1"/>
    <property type="match status" value="1"/>
</dbReference>
<dbReference type="PANTHER" id="PTHR31219">
    <property type="entry name" value="CHROMOSOME 28 C12ORF29 HOMOLOG"/>
    <property type="match status" value="1"/>
</dbReference>
<keyword evidence="6" id="KW-0692">RNA repair</keyword>
<reference evidence="13 14" key="1">
    <citation type="journal article" date="2011" name="Nature">
        <title>A high-resolution map of human evolutionary constraint using 29 mammals.</title>
        <authorList>
            <person name="Lindblad-Toh K."/>
            <person name="Garber M."/>
            <person name="Zuk O."/>
            <person name="Lin M.F."/>
            <person name="Parker B.J."/>
            <person name="Washietl S."/>
            <person name="Kheradpour P."/>
            <person name="Ernst J."/>
            <person name="Jordan G."/>
            <person name="Mauceli E."/>
            <person name="Ward L.D."/>
            <person name="Lowe C.B."/>
            <person name="Holloway A.K."/>
            <person name="Clamp M."/>
            <person name="Gnerre S."/>
            <person name="Alfoldi J."/>
            <person name="Beal K."/>
            <person name="Chang J."/>
            <person name="Clawson H."/>
            <person name="Cuff J."/>
            <person name="Di Palma F."/>
            <person name="Fitzgerald S."/>
            <person name="Flicek P."/>
            <person name="Guttman M."/>
            <person name="Hubisz M.J."/>
            <person name="Jaffe D.B."/>
            <person name="Jungreis I."/>
            <person name="Kent W.J."/>
            <person name="Kostka D."/>
            <person name="Lara M."/>
            <person name="Martins A.L."/>
            <person name="Massingham T."/>
            <person name="Moltke I."/>
            <person name="Raney B.J."/>
            <person name="Rasmussen M.D."/>
            <person name="Robinson J."/>
            <person name="Stark A."/>
            <person name="Vilella A.J."/>
            <person name="Wen J."/>
            <person name="Xie X."/>
            <person name="Zody M.C."/>
            <person name="Baldwin J."/>
            <person name="Bloom T."/>
            <person name="Chin C.W."/>
            <person name="Heiman D."/>
            <person name="Nicol R."/>
            <person name="Nusbaum C."/>
            <person name="Young S."/>
            <person name="Wilkinson J."/>
            <person name="Worley K.C."/>
            <person name="Kovar C.L."/>
            <person name="Muzny D.M."/>
            <person name="Gibbs R.A."/>
            <person name="Cree A."/>
            <person name="Dihn H.H."/>
            <person name="Fowler G."/>
            <person name="Jhangiani S."/>
            <person name="Joshi V."/>
            <person name="Lee S."/>
            <person name="Lewis L.R."/>
            <person name="Nazareth L.V."/>
            <person name="Okwuonu G."/>
            <person name="Santibanez J."/>
            <person name="Warren W.C."/>
            <person name="Mardis E.R."/>
            <person name="Weinstock G.M."/>
            <person name="Wilson R.K."/>
            <person name="Delehaunty K."/>
            <person name="Dooling D."/>
            <person name="Fronik C."/>
            <person name="Fulton L."/>
            <person name="Fulton B."/>
            <person name="Graves T."/>
            <person name="Minx P."/>
            <person name="Sodergren E."/>
            <person name="Birney E."/>
            <person name="Margulies E.H."/>
            <person name="Herrero J."/>
            <person name="Green E.D."/>
            <person name="Haussler D."/>
            <person name="Siepel A."/>
            <person name="Goldman N."/>
            <person name="Pollard K.S."/>
            <person name="Pedersen J.S."/>
            <person name="Lander E.S."/>
            <person name="Kellis M."/>
        </authorList>
    </citation>
    <scope>NUCLEOTIDE SEQUENCE [LARGE SCALE GENOMIC DNA]</scope>
    <source>
        <strain evidence="13 14">Thorbecke inbred</strain>
    </source>
</reference>
<dbReference type="InterPro" id="IPR041211">
    <property type="entry name" value="RLIG1"/>
</dbReference>
<comment type="cofactor">
    <cofactor evidence="2">
        <name>Mg(2+)</name>
        <dbReference type="ChEBI" id="CHEBI:18420"/>
    </cofactor>
</comment>
<evidence type="ECO:0000256" key="9">
    <source>
        <dbReference type="ARBA" id="ARBA00035168"/>
    </source>
</evidence>
<keyword evidence="7" id="KW-0067">ATP-binding</keyword>
<dbReference type="GO" id="GO:0002244">
    <property type="term" value="P:hematopoietic progenitor cell differentiation"/>
    <property type="evidence" value="ECO:0007669"/>
    <property type="project" value="Ensembl"/>
</dbReference>
<evidence type="ECO:0000256" key="5">
    <source>
        <dbReference type="ARBA" id="ARBA00022741"/>
    </source>
</evidence>